<dbReference type="InterPro" id="IPR024791">
    <property type="entry name" value="Cyt_c/ubiquinol_Oxase_su3"/>
</dbReference>
<dbReference type="SUPFAM" id="SSF81452">
    <property type="entry name" value="Cytochrome c oxidase subunit III-like"/>
    <property type="match status" value="1"/>
</dbReference>
<keyword evidence="4 7" id="KW-1133">Transmembrane helix</keyword>
<evidence type="ECO:0000259" key="8">
    <source>
        <dbReference type="PROSITE" id="PS50253"/>
    </source>
</evidence>
<dbReference type="Proteomes" id="UP000199647">
    <property type="component" value="Unassembled WGS sequence"/>
</dbReference>
<evidence type="ECO:0000256" key="6">
    <source>
        <dbReference type="RuleBase" id="RU003376"/>
    </source>
</evidence>
<reference evidence="9 10" key="1">
    <citation type="submission" date="2016-10" db="EMBL/GenBank/DDBJ databases">
        <authorList>
            <person name="de Groot N.N."/>
        </authorList>
    </citation>
    <scope>NUCLEOTIDE SEQUENCE [LARGE SCALE GENOMIC DNA]</scope>
    <source>
        <strain evidence="9 10">A52C2</strain>
    </source>
</reference>
<comment type="subcellular location">
    <subcellularLocation>
        <location evidence="6">Cell membrane</location>
        <topology evidence="6">Multi-pass membrane protein</topology>
    </subcellularLocation>
    <subcellularLocation>
        <location evidence="1">Membrane</location>
        <topology evidence="1">Multi-pass membrane protein</topology>
    </subcellularLocation>
</comment>
<evidence type="ECO:0000256" key="3">
    <source>
        <dbReference type="ARBA" id="ARBA00022692"/>
    </source>
</evidence>
<evidence type="ECO:0000313" key="9">
    <source>
        <dbReference type="EMBL" id="SER14896.1"/>
    </source>
</evidence>
<keyword evidence="3 6" id="KW-0812">Transmembrane</keyword>
<evidence type="ECO:0000256" key="4">
    <source>
        <dbReference type="ARBA" id="ARBA00022989"/>
    </source>
</evidence>
<evidence type="ECO:0000313" key="10">
    <source>
        <dbReference type="Proteomes" id="UP000199647"/>
    </source>
</evidence>
<dbReference type="GO" id="GO:0019646">
    <property type="term" value="P:aerobic electron transport chain"/>
    <property type="evidence" value="ECO:0007669"/>
    <property type="project" value="InterPro"/>
</dbReference>
<evidence type="ECO:0000256" key="2">
    <source>
        <dbReference type="ARBA" id="ARBA00010581"/>
    </source>
</evidence>
<accession>A0A1H9LTY7</accession>
<evidence type="ECO:0000256" key="5">
    <source>
        <dbReference type="ARBA" id="ARBA00023136"/>
    </source>
</evidence>
<comment type="similarity">
    <text evidence="2 6">Belongs to the cytochrome c oxidase subunit 3 family.</text>
</comment>
<feature type="transmembrane region" description="Helical" evidence="7">
    <location>
        <begin position="193"/>
        <end position="215"/>
    </location>
</feature>
<dbReference type="EMBL" id="FOFG01000012">
    <property type="protein sequence ID" value="SER14896.1"/>
    <property type="molecule type" value="Genomic_DNA"/>
</dbReference>
<protein>
    <submittedName>
        <fullName evidence="9">Cytochrome c oxidase subunit 3</fullName>
    </submittedName>
</protein>
<proteinExistence type="inferred from homology"/>
<dbReference type="PROSITE" id="PS50253">
    <property type="entry name" value="COX3"/>
    <property type="match status" value="1"/>
</dbReference>
<dbReference type="InterPro" id="IPR000298">
    <property type="entry name" value="Cyt_c_oxidase-like_su3"/>
</dbReference>
<dbReference type="Gene3D" id="1.20.120.80">
    <property type="entry name" value="Cytochrome c oxidase, subunit III, four-helix bundle"/>
    <property type="match status" value="1"/>
</dbReference>
<evidence type="ECO:0000256" key="1">
    <source>
        <dbReference type="ARBA" id="ARBA00004141"/>
    </source>
</evidence>
<dbReference type="InterPro" id="IPR035973">
    <property type="entry name" value="Cyt_c_oxidase_su3-like_sf"/>
</dbReference>
<name>A0A1H9LTY7_9HYPH</name>
<keyword evidence="5 7" id="KW-0472">Membrane</keyword>
<organism evidence="9 10">
    <name type="scientific">Faunimonas pinastri</name>
    <dbReference type="NCBI Taxonomy" id="1855383"/>
    <lineage>
        <taxon>Bacteria</taxon>
        <taxon>Pseudomonadati</taxon>
        <taxon>Pseudomonadota</taxon>
        <taxon>Alphaproteobacteria</taxon>
        <taxon>Hyphomicrobiales</taxon>
        <taxon>Afifellaceae</taxon>
        <taxon>Faunimonas</taxon>
    </lineage>
</organism>
<sequence length="222" mass="24822">MSDAALPEEALGKGSIVAEQFDDREQQSLSAELGMWIFLGTEILFFSGLFLGFTIYRHLYPGAFLTAARETLVSIGTTNTAVLLTSSVTVALAVKAAEQKRLRVLTWMIGLTILLGLAFMALKGYEYREDWHEHLIPGAHDFPLSPQQTQIFWSFYWIMTGIHAVHVTIGLGIWSALLVLFRIGRIDPTRSSAVSVAGLYWHFVDIVWIFLWPLLYLGGRSG</sequence>
<feature type="transmembrane region" description="Helical" evidence="7">
    <location>
        <begin position="71"/>
        <end position="92"/>
    </location>
</feature>
<dbReference type="PANTHER" id="PTHR11403">
    <property type="entry name" value="CYTOCHROME C OXIDASE SUBUNIT III"/>
    <property type="match status" value="1"/>
</dbReference>
<gene>
    <name evidence="9" type="ORF">SAMN05216548_11220</name>
</gene>
<dbReference type="InterPro" id="IPR013833">
    <property type="entry name" value="Cyt_c_oxidase_su3_a-hlx"/>
</dbReference>
<feature type="transmembrane region" description="Helical" evidence="7">
    <location>
        <begin position="155"/>
        <end position="181"/>
    </location>
</feature>
<dbReference type="AlphaFoldDB" id="A0A1H9LTY7"/>
<dbReference type="RefSeq" id="WP_238858356.1">
    <property type="nucleotide sequence ID" value="NZ_FOFG01000012.1"/>
</dbReference>
<feature type="transmembrane region" description="Helical" evidence="7">
    <location>
        <begin position="33"/>
        <end position="59"/>
    </location>
</feature>
<dbReference type="PANTHER" id="PTHR11403:SF6">
    <property type="entry name" value="NITRIC OXIDE REDUCTASE SUBUNIT E"/>
    <property type="match status" value="1"/>
</dbReference>
<feature type="transmembrane region" description="Helical" evidence="7">
    <location>
        <begin position="104"/>
        <end position="122"/>
    </location>
</feature>
<dbReference type="STRING" id="1855383.SAMN05216548_11220"/>
<feature type="domain" description="Heme-copper oxidase subunit III family profile" evidence="8">
    <location>
        <begin position="33"/>
        <end position="220"/>
    </location>
</feature>
<dbReference type="Pfam" id="PF00510">
    <property type="entry name" value="COX3"/>
    <property type="match status" value="1"/>
</dbReference>
<keyword evidence="10" id="KW-1185">Reference proteome</keyword>
<evidence type="ECO:0000256" key="7">
    <source>
        <dbReference type="SAM" id="Phobius"/>
    </source>
</evidence>
<dbReference type="GO" id="GO:0004129">
    <property type="term" value="F:cytochrome-c oxidase activity"/>
    <property type="evidence" value="ECO:0007669"/>
    <property type="project" value="InterPro"/>
</dbReference>
<dbReference type="GO" id="GO:0005886">
    <property type="term" value="C:plasma membrane"/>
    <property type="evidence" value="ECO:0007669"/>
    <property type="project" value="UniProtKB-SubCell"/>
</dbReference>